<gene>
    <name evidence="5" type="primary">LgM4147LRVhigh.18.00690.00900</name>
    <name evidence="5" type="ORF">BN36_1819840</name>
</gene>
<evidence type="ECO:0000313" key="5">
    <source>
        <dbReference type="EMBL" id="CCM14480.1"/>
    </source>
</evidence>
<evidence type="ECO:0000256" key="1">
    <source>
        <dbReference type="SAM" id="MobiDB-lite"/>
    </source>
</evidence>
<protein>
    <submittedName>
        <fullName evidence="5">Uncharacterized protein</fullName>
    </submittedName>
</protein>
<reference evidence="5" key="1">
    <citation type="submission" date="2012-08" db="EMBL/GenBank/DDBJ databases">
        <title>Comparative genomics of metastatic and non-metastatic Leishmania guyanensis provides insights into polygenic factors involved in Leishmania RNA virus infection.</title>
        <authorList>
            <person name="Smith D."/>
            <person name="Hertz-Fowler C."/>
            <person name="Martin R."/>
            <person name="Dickens N."/>
            <person name="Fasel N."/>
            <person name="Falquet L."/>
            <person name="Beverley S."/>
            <person name="Zangger H."/>
            <person name="Calderon-Copete S."/>
            <person name="Mottram J."/>
            <person name="Xenarios I."/>
        </authorList>
    </citation>
    <scope>NUCLEOTIDE SEQUENCE</scope>
    <source>
        <strain evidence="5">MHOM/BR/75/M4147/SSU:IR2SAT-LUC</strain>
    </source>
</reference>
<sequence length="1303" mass="142515">MKPKLFLVFSNSFLSVSSTPRRAYTRTLKQRLNHHMALQRYQLSWSDQLMTRVEAHLRDIHSVLHEYYESCGYPTEVETRHVAIIQRAVTGTREESEFTTVTAAAPALQLDVVSPVGSFLLRTCVHDTPFAELHAQRGVGADLVLSIPVNRCTAADLKGGLYLERRQSFLHEIQGYLEQLVSGAAKQKSDSSAAAAAVDVAASDTDSDRDSEEGRGASSRSRQHGKVTQGAEKEELNVAAAARLSRVEVRVVPIHGCYALADKQILQLRFRRRRAAAAAAVDAYETFFVNLHFRPSAFPGHAVDMAVVRRHPYYSYCILEDYLMPHYLKKLHEVCIASASVRRAIVVLKCWAHHTGLMSAASGHPEALNGFVVAAIVLRLLEEGIVTAGMSLDNIVRAVWVQLSRGFFLGTPETVGSSAARPVKVPAAEEQGEVSVLRLAGEPHNILFRTSAAFFRHVVGPAAEEALQHPFAVEVVDRIAFQPLPLRYDVALTVQLSQTTTSPVETMDRSPAAIKKSSLWRAPRVEAIQDTLRVLKEALGVRCNYITVWRTDADRLRVVVQLTSEAEGRHRLTRGPPIEDTSAVERFNTFWGTGLTSTRQFSDGAIYRCVLWTFPEDQGTHTTVALSASTVLCRIVEFALRAHVAPEATVAVLLGGLDGYLAERVGGEWRDAAPLMQRSLLEATKAVQYMLQNLPRGSVPCRIVSLDVIAASERHTEVFPVRPHLALTYTTDDLADASFAGLSTAPTIEPIHCVLNIDDNHKIPDTMEAIAMMKGAIAAQLAKTLQAHYGGKSSSSDVVRSPIRTQCTSQSVDIIYRGYLFRVYVAHYREVSLLRALQRDTEANLLEMKLHWTAQHAKFMRTIAFGHHSYSHAVRLAKRWMGAMYLYEFVQPEAVELLVAHAYLQPAPHTPKTPAGGFLRFLQLLATHDWSTPLVLPFTDDDNDKTAVAAAALVRKLGDQQGMFIATPYAPAASPFTVLTPRLMIMGRLVQLAQSVVAVLLRHLEGHNATAGEVEAFTSSPCAFDFAMKFHPRLVLQPDRALSIGAAAASVASALHEAAPPSGIVLASSEADTLAAEEAAAAANAVIRLWQLDELDADTNGREYINQLVEREPAAHAVRIARAALRERGMMFYDALAPSSLYVVGISAERQVAKSRQLHDAILQVGRGALLPAPPSAFTPVVEVSHSSDAAGHAGFESKDDHRPHVPAHHQGRAAPRLRGAVLHKQSEKAATGALQLPQHHHKRSRSTKDHRGPAAAVAEAAHAKKTKRETAVEASPSTEASPAPAVAKKRSQKMAKATKVHE</sequence>
<evidence type="ECO:0000259" key="4">
    <source>
        <dbReference type="Pfam" id="PF17406"/>
    </source>
</evidence>
<feature type="domain" description="Nrap protein" evidence="3">
    <location>
        <begin position="681"/>
        <end position="844"/>
    </location>
</feature>
<proteinExistence type="predicted"/>
<dbReference type="EMBL" id="CALQ01000571">
    <property type="protein sequence ID" value="CCM14480.1"/>
    <property type="molecule type" value="Genomic_DNA"/>
</dbReference>
<feature type="compositionally biased region" description="Basic and acidic residues" evidence="1">
    <location>
        <begin position="206"/>
        <end position="215"/>
    </location>
</feature>
<dbReference type="InterPro" id="IPR005554">
    <property type="entry name" value="NOL6/Upt22"/>
</dbReference>
<dbReference type="Gene3D" id="1.10.1410.10">
    <property type="match status" value="1"/>
</dbReference>
<dbReference type="Pfam" id="PF17404">
    <property type="entry name" value="Nrap_D3"/>
    <property type="match status" value="1"/>
</dbReference>
<feature type="compositionally biased region" description="Basic residues" evidence="1">
    <location>
        <begin position="1288"/>
        <end position="1303"/>
    </location>
</feature>
<evidence type="ECO:0000259" key="3">
    <source>
        <dbReference type="Pfam" id="PF17405"/>
    </source>
</evidence>
<dbReference type="Pfam" id="PF17406">
    <property type="entry name" value="Nrap_D5"/>
    <property type="match status" value="1"/>
</dbReference>
<dbReference type="GO" id="GO:0032545">
    <property type="term" value="C:CURI complex"/>
    <property type="evidence" value="ECO:0007669"/>
    <property type="project" value="TreeGrafter"/>
</dbReference>
<dbReference type="GO" id="GO:0006409">
    <property type="term" value="P:tRNA export from nucleus"/>
    <property type="evidence" value="ECO:0007669"/>
    <property type="project" value="TreeGrafter"/>
</dbReference>
<dbReference type="InterPro" id="IPR035369">
    <property type="entry name" value="Nrap_D4"/>
</dbReference>
<dbReference type="PANTHER" id="PTHR17972:SF0">
    <property type="entry name" value="NUCLEOLAR PROTEIN 6"/>
    <property type="match status" value="1"/>
</dbReference>
<feature type="domain" description="Nrap protein" evidence="4">
    <location>
        <begin position="867"/>
        <end position="1005"/>
    </location>
</feature>
<dbReference type="InterPro" id="IPR035370">
    <property type="entry name" value="Nrap_D5"/>
</dbReference>
<name>A0A1E1ITE4_LEIGU</name>
<organism evidence="5">
    <name type="scientific">Leishmania guyanensis</name>
    <dbReference type="NCBI Taxonomy" id="5670"/>
    <lineage>
        <taxon>Eukaryota</taxon>
        <taxon>Discoba</taxon>
        <taxon>Euglenozoa</taxon>
        <taxon>Kinetoplastea</taxon>
        <taxon>Metakinetoplastina</taxon>
        <taxon>Trypanosomatida</taxon>
        <taxon>Trypanosomatidae</taxon>
        <taxon>Leishmaniinae</taxon>
        <taxon>Leishmania</taxon>
        <taxon>Leishmania guyanensis species complex</taxon>
    </lineage>
</organism>
<feature type="region of interest" description="Disordered" evidence="1">
    <location>
        <begin position="197"/>
        <end position="232"/>
    </location>
</feature>
<feature type="region of interest" description="Disordered" evidence="1">
    <location>
        <begin position="1184"/>
        <end position="1303"/>
    </location>
</feature>
<dbReference type="PANTHER" id="PTHR17972">
    <property type="entry name" value="NUCLEOLAR RNA-ASSOCIATED PROTEIN"/>
    <property type="match status" value="1"/>
</dbReference>
<dbReference type="InterPro" id="IPR035368">
    <property type="entry name" value="Nrap_D3"/>
</dbReference>
<dbReference type="GO" id="GO:0006364">
    <property type="term" value="P:rRNA processing"/>
    <property type="evidence" value="ECO:0007669"/>
    <property type="project" value="TreeGrafter"/>
</dbReference>
<feature type="compositionally biased region" description="Low complexity" evidence="1">
    <location>
        <begin position="1273"/>
        <end position="1287"/>
    </location>
</feature>
<dbReference type="GO" id="GO:0032040">
    <property type="term" value="C:small-subunit processome"/>
    <property type="evidence" value="ECO:0007669"/>
    <property type="project" value="TreeGrafter"/>
</dbReference>
<feature type="domain" description="Nrap protein" evidence="2">
    <location>
        <begin position="486"/>
        <end position="644"/>
    </location>
</feature>
<dbReference type="Pfam" id="PF17405">
    <property type="entry name" value="Nrap_D4"/>
    <property type="match status" value="1"/>
</dbReference>
<dbReference type="GO" id="GO:0034456">
    <property type="term" value="C:UTP-C complex"/>
    <property type="evidence" value="ECO:0007669"/>
    <property type="project" value="TreeGrafter"/>
</dbReference>
<evidence type="ECO:0000259" key="2">
    <source>
        <dbReference type="Pfam" id="PF17404"/>
    </source>
</evidence>
<accession>A0A1E1ITE4</accession>